<dbReference type="RefSeq" id="WP_145267960.1">
    <property type="nucleotide sequence ID" value="NZ_CP036426.1"/>
</dbReference>
<dbReference type="OrthoDB" id="9772097at2"/>
<protein>
    <submittedName>
        <fullName evidence="2">Uncharacterized protein</fullName>
    </submittedName>
</protein>
<feature type="signal peptide" evidence="1">
    <location>
        <begin position="1"/>
        <end position="26"/>
    </location>
</feature>
<keyword evidence="1" id="KW-0732">Signal</keyword>
<organism evidence="2 3">
    <name type="scientific">Tautonia plasticadhaerens</name>
    <dbReference type="NCBI Taxonomy" id="2527974"/>
    <lineage>
        <taxon>Bacteria</taxon>
        <taxon>Pseudomonadati</taxon>
        <taxon>Planctomycetota</taxon>
        <taxon>Planctomycetia</taxon>
        <taxon>Isosphaerales</taxon>
        <taxon>Isosphaeraceae</taxon>
        <taxon>Tautonia</taxon>
    </lineage>
</organism>
<evidence type="ECO:0000256" key="1">
    <source>
        <dbReference type="SAM" id="SignalP"/>
    </source>
</evidence>
<sequence length="256" mass="27837" precursor="true">MRIFNASMLCLSALCLALATQSTALGQYGTIKGQVVWGGAQVPELPPKVKAGENVKDAQVCATEPVPDESLVVDPDSKGVKYCLVYLVRPKGDNPDKAEQLLADEPQVVIDQQGCKFVPHLVAMHEKQQALFKSSDPVAHNVRLQGFTNSVNFMLPAKGELPRPLSAERRPMPMACDIHPWMQGYVMVFDHPFFAVTDEQGNFEIDGVPAGEQSVVVWHEKVGYVTEGLARGQSVTVEDGKDASLGPVTLDPSKVR</sequence>
<dbReference type="SUPFAM" id="SSF49503">
    <property type="entry name" value="Cupredoxins"/>
    <property type="match status" value="1"/>
</dbReference>
<evidence type="ECO:0000313" key="3">
    <source>
        <dbReference type="Proteomes" id="UP000317835"/>
    </source>
</evidence>
<dbReference type="InterPro" id="IPR008969">
    <property type="entry name" value="CarboxyPept-like_regulatory"/>
</dbReference>
<dbReference type="Proteomes" id="UP000317835">
    <property type="component" value="Chromosome"/>
</dbReference>
<proteinExistence type="predicted"/>
<evidence type="ECO:0000313" key="2">
    <source>
        <dbReference type="EMBL" id="QDV33605.1"/>
    </source>
</evidence>
<accession>A0A518GYD6</accession>
<dbReference type="InterPro" id="IPR008972">
    <property type="entry name" value="Cupredoxin"/>
</dbReference>
<keyword evidence="3" id="KW-1185">Reference proteome</keyword>
<feature type="chain" id="PRO_5022032116" evidence="1">
    <location>
        <begin position="27"/>
        <end position="256"/>
    </location>
</feature>
<dbReference type="SUPFAM" id="SSF49464">
    <property type="entry name" value="Carboxypeptidase regulatory domain-like"/>
    <property type="match status" value="1"/>
</dbReference>
<name>A0A518GYD6_9BACT</name>
<dbReference type="AlphaFoldDB" id="A0A518GYD6"/>
<dbReference type="Gene3D" id="2.60.40.1120">
    <property type="entry name" value="Carboxypeptidase-like, regulatory domain"/>
    <property type="match status" value="1"/>
</dbReference>
<dbReference type="KEGG" id="tpla:ElP_14810"/>
<reference evidence="2 3" key="1">
    <citation type="submission" date="2019-02" db="EMBL/GenBank/DDBJ databases">
        <title>Deep-cultivation of Planctomycetes and their phenomic and genomic characterization uncovers novel biology.</title>
        <authorList>
            <person name="Wiegand S."/>
            <person name="Jogler M."/>
            <person name="Boedeker C."/>
            <person name="Pinto D."/>
            <person name="Vollmers J."/>
            <person name="Rivas-Marin E."/>
            <person name="Kohn T."/>
            <person name="Peeters S.H."/>
            <person name="Heuer A."/>
            <person name="Rast P."/>
            <person name="Oberbeckmann S."/>
            <person name="Bunk B."/>
            <person name="Jeske O."/>
            <person name="Meyerdierks A."/>
            <person name="Storesund J.E."/>
            <person name="Kallscheuer N."/>
            <person name="Luecker S."/>
            <person name="Lage O.M."/>
            <person name="Pohl T."/>
            <person name="Merkel B.J."/>
            <person name="Hornburger P."/>
            <person name="Mueller R.-W."/>
            <person name="Bruemmer F."/>
            <person name="Labrenz M."/>
            <person name="Spormann A.M."/>
            <person name="Op den Camp H."/>
            <person name="Overmann J."/>
            <person name="Amann R."/>
            <person name="Jetten M.S.M."/>
            <person name="Mascher T."/>
            <person name="Medema M.H."/>
            <person name="Devos D.P."/>
            <person name="Kaster A.-K."/>
            <person name="Ovreas L."/>
            <person name="Rohde M."/>
            <person name="Galperin M.Y."/>
            <person name="Jogler C."/>
        </authorList>
    </citation>
    <scope>NUCLEOTIDE SEQUENCE [LARGE SCALE GENOMIC DNA]</scope>
    <source>
        <strain evidence="2 3">ElP</strain>
    </source>
</reference>
<dbReference type="EMBL" id="CP036426">
    <property type="protein sequence ID" value="QDV33605.1"/>
    <property type="molecule type" value="Genomic_DNA"/>
</dbReference>
<gene>
    <name evidence="2" type="ORF">ElP_14810</name>
</gene>